<evidence type="ECO:0000313" key="3">
    <source>
        <dbReference type="Proteomes" id="UP000192257"/>
    </source>
</evidence>
<organism evidence="2 3">
    <name type="scientific">Trypanosoma theileri</name>
    <dbReference type="NCBI Taxonomy" id="67003"/>
    <lineage>
        <taxon>Eukaryota</taxon>
        <taxon>Discoba</taxon>
        <taxon>Euglenozoa</taxon>
        <taxon>Kinetoplastea</taxon>
        <taxon>Metakinetoplastina</taxon>
        <taxon>Trypanosomatida</taxon>
        <taxon>Trypanosomatidae</taxon>
        <taxon>Trypanosoma</taxon>
    </lineage>
</organism>
<evidence type="ECO:0000256" key="1">
    <source>
        <dbReference type="SAM" id="MobiDB-lite"/>
    </source>
</evidence>
<gene>
    <name evidence="2" type="ORF">TM35_000651170</name>
</gene>
<dbReference type="AlphaFoldDB" id="A0A1X0NFS3"/>
<accession>A0A1X0NFS3</accession>
<name>A0A1X0NFS3_9TRYP</name>
<feature type="region of interest" description="Disordered" evidence="1">
    <location>
        <begin position="39"/>
        <end position="58"/>
    </location>
</feature>
<dbReference type="EMBL" id="NBCO01000065">
    <property type="protein sequence ID" value="ORC83555.1"/>
    <property type="molecule type" value="Genomic_DNA"/>
</dbReference>
<sequence>MNTTQECVSTVRTHSLHTPVSRSSLCVLDPWRISKNTRVTQSEIEPPNTTRSQTPLGEQPQTKFVRHHLKPHITLTIPKPVDNHYCMGCENTLARGKERCTSSIVFGMNTRPLGHKTRRKVHLDAVKANK</sequence>
<dbReference type="VEuPathDB" id="TriTrypDB:TM35_000651170"/>
<dbReference type="Proteomes" id="UP000192257">
    <property type="component" value="Unassembled WGS sequence"/>
</dbReference>
<protein>
    <submittedName>
        <fullName evidence="2">Uncharacterized protein</fullName>
    </submittedName>
</protein>
<comment type="caution">
    <text evidence="2">The sequence shown here is derived from an EMBL/GenBank/DDBJ whole genome shotgun (WGS) entry which is preliminary data.</text>
</comment>
<dbReference type="GeneID" id="39990870"/>
<evidence type="ECO:0000313" key="2">
    <source>
        <dbReference type="EMBL" id="ORC83555.1"/>
    </source>
</evidence>
<dbReference type="RefSeq" id="XP_028877621.1">
    <property type="nucleotide sequence ID" value="XM_029031090.1"/>
</dbReference>
<proteinExistence type="predicted"/>
<reference evidence="2 3" key="1">
    <citation type="submission" date="2017-03" db="EMBL/GenBank/DDBJ databases">
        <title>An alternative strategy for trypanosome survival in the mammalian bloodstream revealed through genome and transcriptome analysis of the ubiquitous bovine parasite Trypanosoma (Megatrypanum) theileri.</title>
        <authorList>
            <person name="Kelly S."/>
            <person name="Ivens A."/>
            <person name="Mott A."/>
            <person name="O'Neill E."/>
            <person name="Emms D."/>
            <person name="Macleod O."/>
            <person name="Voorheis P."/>
            <person name="Matthews J."/>
            <person name="Matthews K."/>
            <person name="Carrington M."/>
        </authorList>
    </citation>
    <scope>NUCLEOTIDE SEQUENCE [LARGE SCALE GENOMIC DNA]</scope>
    <source>
        <strain evidence="2">Edinburgh</strain>
    </source>
</reference>
<keyword evidence="3" id="KW-1185">Reference proteome</keyword>